<dbReference type="PANTHER" id="PTHR13257">
    <property type="entry name" value="NUCLEOPORIN NUP84-RELATED"/>
    <property type="match status" value="1"/>
</dbReference>
<dbReference type="InterPro" id="IPR015943">
    <property type="entry name" value="WD40/YVTN_repeat-like_dom_sf"/>
</dbReference>
<evidence type="ECO:0000256" key="9">
    <source>
        <dbReference type="SAM" id="MobiDB-lite"/>
    </source>
</evidence>
<dbReference type="GO" id="GO:0006406">
    <property type="term" value="P:mRNA export from nucleus"/>
    <property type="evidence" value="ECO:0007669"/>
    <property type="project" value="TreeGrafter"/>
</dbReference>
<keyword evidence="11" id="KW-1185">Reference proteome</keyword>
<evidence type="ECO:0000313" key="11">
    <source>
        <dbReference type="Proteomes" id="UP000756921"/>
    </source>
</evidence>
<dbReference type="AlphaFoldDB" id="A0A9P6GJA9"/>
<evidence type="ECO:0000256" key="4">
    <source>
        <dbReference type="ARBA" id="ARBA00022927"/>
    </source>
</evidence>
<dbReference type="PANTHER" id="PTHR13257:SF0">
    <property type="entry name" value="NUCLEAR PORE COMPLEX PROTEIN NUP88"/>
    <property type="match status" value="1"/>
</dbReference>
<feature type="region of interest" description="Disordered" evidence="9">
    <location>
        <begin position="770"/>
        <end position="794"/>
    </location>
</feature>
<evidence type="ECO:0000256" key="8">
    <source>
        <dbReference type="SAM" id="Coils"/>
    </source>
</evidence>
<proteinExistence type="predicted"/>
<dbReference type="OrthoDB" id="341482at2759"/>
<evidence type="ECO:0000256" key="2">
    <source>
        <dbReference type="ARBA" id="ARBA00022448"/>
    </source>
</evidence>
<keyword evidence="4" id="KW-0653">Protein transport</keyword>
<keyword evidence="3" id="KW-0509">mRNA transport</keyword>
<evidence type="ECO:0000256" key="1">
    <source>
        <dbReference type="ARBA" id="ARBA00004567"/>
    </source>
</evidence>
<evidence type="ECO:0000256" key="6">
    <source>
        <dbReference type="ARBA" id="ARBA00023132"/>
    </source>
</evidence>
<sequence>MPKVVSHTPRWLQRPSRGHELFAPKPSTNRALAQKEKAPGIRKTIAARNSEVFVAVGNEIRWADLEALKEHEQPVYRVLKISIPLAIERLDMSPKGDYLAVSTSHTVHIVHLPEPSLLTSADDSPIKPKTFQVGPTAHVLEESPIASVLWHPLGYHGRCLVTITRAGVVRLWEINRADRSSFCETTLSIDLQKLANAKNDQENLSASQYGATKGFSPDAADLEVASACFGDSPDQQGVHGWAPMTLWIATVSGDVYALCPLLPSKWQLVNSDGADTFKQTLITTININHANVTENDSSPIEEMSLADKQIKWLSDIIYQEPFTEQLSDDDVITIFNRPSSVPAVPLLQGPFTIVPEVEDFELSDMIVFSLKTFTDSQDEEIAEGLPSAVVCLLTDTCEVHVCLDLEGIVGRWLPSVEDEYKPEPSEHVLAVVETIALANDGVSSPNQSITPDVRTDFSFFVSHATGVFYMSLEPWIRHLESELYEPQIEGADFRLQRLLESANTVTERCMRRNARDTNKDVTSCVVIEETSIGYIVLTVFDNEPQAVILDAEEGTTEKDIEEALQWEDPAGNNREAWQPPKEFWQPFSLHSSLQAVHRSRALWNEEIKLSPANLEVLMAAHRVLAEHTETLQLRVSDLFNRCQRLQDEYRDQVIRVAEVMQKVDTVTGKDEAQSGARLYGNKKIEDRLEKVQAKQEAQKQRYLALRRKMASVNTSQLSDKEVYFVEELHTMEGSLDKEAHRLTDNADGSEVPVWGRLDKVKDLQQKLSKEVEGGVKAAGEQRAGSSMKVPSHSRRAEHDQIQAMLQHQTELLQATAERLRSNGVSIAEVVDGPAEERMAI</sequence>
<protein>
    <submittedName>
        <fullName evidence="10">Nuclear pore complex protein An-Nup82</fullName>
    </submittedName>
</protein>
<dbReference type="SUPFAM" id="SSF50978">
    <property type="entry name" value="WD40 repeat-like"/>
    <property type="match status" value="1"/>
</dbReference>
<dbReference type="Gene3D" id="2.130.10.10">
    <property type="entry name" value="YVTN repeat-like/Quinoprotein amine dehydrogenase"/>
    <property type="match status" value="1"/>
</dbReference>
<comment type="subcellular location">
    <subcellularLocation>
        <location evidence="1">Nucleus</location>
        <location evidence="1">Nuclear pore complex</location>
    </subcellularLocation>
</comment>
<keyword evidence="2" id="KW-0813">Transport</keyword>
<keyword evidence="8" id="KW-0175">Coiled coil</keyword>
<keyword evidence="5" id="KW-0811">Translocation</keyword>
<evidence type="ECO:0000256" key="3">
    <source>
        <dbReference type="ARBA" id="ARBA00022816"/>
    </source>
</evidence>
<evidence type="ECO:0000256" key="5">
    <source>
        <dbReference type="ARBA" id="ARBA00023010"/>
    </source>
</evidence>
<organism evidence="10 11">
    <name type="scientific">Paraphaeosphaeria minitans</name>
    <dbReference type="NCBI Taxonomy" id="565426"/>
    <lineage>
        <taxon>Eukaryota</taxon>
        <taxon>Fungi</taxon>
        <taxon>Dikarya</taxon>
        <taxon>Ascomycota</taxon>
        <taxon>Pezizomycotina</taxon>
        <taxon>Dothideomycetes</taxon>
        <taxon>Pleosporomycetidae</taxon>
        <taxon>Pleosporales</taxon>
        <taxon>Massarineae</taxon>
        <taxon>Didymosphaeriaceae</taxon>
        <taxon>Paraphaeosphaeria</taxon>
    </lineage>
</organism>
<dbReference type="GO" id="GO:0005643">
    <property type="term" value="C:nuclear pore"/>
    <property type="evidence" value="ECO:0007669"/>
    <property type="project" value="UniProtKB-SubCell"/>
</dbReference>
<dbReference type="GO" id="GO:0000056">
    <property type="term" value="P:ribosomal small subunit export from nucleus"/>
    <property type="evidence" value="ECO:0007669"/>
    <property type="project" value="InterPro"/>
</dbReference>
<accession>A0A9P6GJA9</accession>
<reference evidence="10" key="1">
    <citation type="journal article" date="2020" name="Mol. Plant Microbe Interact.">
        <title>Genome Sequence of the Biocontrol Agent Coniothyrium minitans strain Conio (IMI 134523).</title>
        <authorList>
            <person name="Patel D."/>
            <person name="Shittu T.A."/>
            <person name="Baroncelli R."/>
            <person name="Muthumeenakshi S."/>
            <person name="Osborne T.H."/>
            <person name="Janganan T.K."/>
            <person name="Sreenivasaprasad S."/>
        </authorList>
    </citation>
    <scope>NUCLEOTIDE SEQUENCE</scope>
    <source>
        <strain evidence="10">Conio</strain>
    </source>
</reference>
<dbReference type="Proteomes" id="UP000756921">
    <property type="component" value="Unassembled WGS sequence"/>
</dbReference>
<keyword evidence="7" id="KW-0539">Nucleus</keyword>
<dbReference type="InterPro" id="IPR036322">
    <property type="entry name" value="WD40_repeat_dom_sf"/>
</dbReference>
<dbReference type="GO" id="GO:0017056">
    <property type="term" value="F:structural constituent of nuclear pore"/>
    <property type="evidence" value="ECO:0007669"/>
    <property type="project" value="InterPro"/>
</dbReference>
<comment type="caution">
    <text evidence="10">The sequence shown here is derived from an EMBL/GenBank/DDBJ whole genome shotgun (WGS) entry which is preliminary data.</text>
</comment>
<dbReference type="GO" id="GO:0000055">
    <property type="term" value="P:ribosomal large subunit export from nucleus"/>
    <property type="evidence" value="ECO:0007669"/>
    <property type="project" value="InterPro"/>
</dbReference>
<name>A0A9P6GJA9_9PLEO</name>
<dbReference type="InterPro" id="IPR037700">
    <property type="entry name" value="NUP88/NUP82"/>
</dbReference>
<feature type="coiled-coil region" evidence="8">
    <location>
        <begin position="681"/>
        <end position="708"/>
    </location>
</feature>
<evidence type="ECO:0000256" key="7">
    <source>
        <dbReference type="ARBA" id="ARBA00023242"/>
    </source>
</evidence>
<gene>
    <name evidence="10" type="ORF">PMIN01_04218</name>
</gene>
<evidence type="ECO:0000313" key="10">
    <source>
        <dbReference type="EMBL" id="KAF9736439.1"/>
    </source>
</evidence>
<dbReference type="EMBL" id="WJXW01000004">
    <property type="protein sequence ID" value="KAF9736439.1"/>
    <property type="molecule type" value="Genomic_DNA"/>
</dbReference>
<dbReference type="GO" id="GO:0006606">
    <property type="term" value="P:protein import into nucleus"/>
    <property type="evidence" value="ECO:0007669"/>
    <property type="project" value="TreeGrafter"/>
</dbReference>
<keyword evidence="6" id="KW-0906">Nuclear pore complex</keyword>